<dbReference type="InterPro" id="IPR043504">
    <property type="entry name" value="Peptidase_S1_PA_chymotrypsin"/>
</dbReference>
<comment type="caution">
    <text evidence="3">The sequence shown here is derived from an EMBL/GenBank/DDBJ whole genome shotgun (WGS) entry which is preliminary data.</text>
</comment>
<reference evidence="3 4" key="1">
    <citation type="journal article" date="2019" name="Int. J. Syst. Evol. Microbiol.">
        <title>The Global Catalogue of Microorganisms (GCM) 10K type strain sequencing project: providing services to taxonomists for standard genome sequencing and annotation.</title>
        <authorList>
            <consortium name="The Broad Institute Genomics Platform"/>
            <consortium name="The Broad Institute Genome Sequencing Center for Infectious Disease"/>
            <person name="Wu L."/>
            <person name="Ma J."/>
        </authorList>
    </citation>
    <scope>NUCLEOTIDE SEQUENCE [LARGE SCALE GENOMIC DNA]</scope>
    <source>
        <strain evidence="3 4">JCM 14969</strain>
    </source>
</reference>
<dbReference type="InterPro" id="IPR009003">
    <property type="entry name" value="Peptidase_S1_PA"/>
</dbReference>
<feature type="chain" id="PRO_5047159102" evidence="1">
    <location>
        <begin position="23"/>
        <end position="421"/>
    </location>
</feature>
<organism evidence="3 4">
    <name type="scientific">Kribbella sancticallisti</name>
    <dbReference type="NCBI Taxonomy" id="460087"/>
    <lineage>
        <taxon>Bacteria</taxon>
        <taxon>Bacillati</taxon>
        <taxon>Actinomycetota</taxon>
        <taxon>Actinomycetes</taxon>
        <taxon>Propionibacteriales</taxon>
        <taxon>Kribbellaceae</taxon>
        <taxon>Kribbella</taxon>
    </lineage>
</organism>
<feature type="domain" description="Peptidase S1" evidence="2">
    <location>
        <begin position="233"/>
        <end position="388"/>
    </location>
</feature>
<dbReference type="InterPro" id="IPR033116">
    <property type="entry name" value="TRYPSIN_SER"/>
</dbReference>
<dbReference type="Pfam" id="PF00089">
    <property type="entry name" value="Trypsin"/>
    <property type="match status" value="1"/>
</dbReference>
<evidence type="ECO:0000313" key="4">
    <source>
        <dbReference type="Proteomes" id="UP001500393"/>
    </source>
</evidence>
<dbReference type="InterPro" id="IPR001254">
    <property type="entry name" value="Trypsin_dom"/>
</dbReference>
<protein>
    <submittedName>
        <fullName evidence="3">S1 family peptidase</fullName>
    </submittedName>
</protein>
<name>A0ABN2CKF4_9ACTN</name>
<dbReference type="CDD" id="cd21112">
    <property type="entry name" value="alphaLP-like"/>
    <property type="match status" value="1"/>
</dbReference>
<evidence type="ECO:0000259" key="2">
    <source>
        <dbReference type="Pfam" id="PF00089"/>
    </source>
</evidence>
<sequence length="421" mass="43514">MHRRFVAGLGFATILIASLALAPAQARQTQNADPAKPTLIHGYDRSMLEALATSRNSTIEAAAAHLTAQSKAVSALRKLQASSPDVDGSYFVDSDEALRVNVSSAATAAKARAAGLVPRIAIRGLSDLDALSKQAAQLAEDAGVDDFRSTRLDVEAQEVVVTLGQSPGAKKLGLRLDKIPGVGVEYAAPGDKLPQPAATHIGGNGMEMSSDGVNGSGVCTQGFSGLRQGALMMLTVGHCFLGSGDYAYAGPPSTSTYLGRIIGNGYRYFAPKTAPAPDVALLALTASAGAYSSINTHVAEGYRPMATMQVPSKNLSVCKSGTRSGWSCGLVGDPAGSVEWANEHGASIGYVGPLWFADFCVVGGDSGGPIVAGNNAIGLVSAKYTNNCPVNSAWTHRIHNQTLFTALNVVLNSYPGTTTNF</sequence>
<feature type="signal peptide" evidence="1">
    <location>
        <begin position="1"/>
        <end position="22"/>
    </location>
</feature>
<dbReference type="EMBL" id="BAAAOS010000007">
    <property type="protein sequence ID" value="GAA1559313.1"/>
    <property type="molecule type" value="Genomic_DNA"/>
</dbReference>
<dbReference type="Proteomes" id="UP001500393">
    <property type="component" value="Unassembled WGS sequence"/>
</dbReference>
<dbReference type="Gene3D" id="2.40.10.10">
    <property type="entry name" value="Trypsin-like serine proteases"/>
    <property type="match status" value="2"/>
</dbReference>
<dbReference type="PROSITE" id="PS00135">
    <property type="entry name" value="TRYPSIN_SER"/>
    <property type="match status" value="1"/>
</dbReference>
<evidence type="ECO:0000256" key="1">
    <source>
        <dbReference type="SAM" id="SignalP"/>
    </source>
</evidence>
<accession>A0ABN2CKF4</accession>
<dbReference type="RefSeq" id="WP_344210400.1">
    <property type="nucleotide sequence ID" value="NZ_BAAAOS010000007.1"/>
</dbReference>
<dbReference type="SUPFAM" id="SSF50494">
    <property type="entry name" value="Trypsin-like serine proteases"/>
    <property type="match status" value="1"/>
</dbReference>
<keyword evidence="4" id="KW-1185">Reference proteome</keyword>
<gene>
    <name evidence="3" type="ORF">GCM10009789_10870</name>
</gene>
<proteinExistence type="predicted"/>
<evidence type="ECO:0000313" key="3">
    <source>
        <dbReference type="EMBL" id="GAA1559313.1"/>
    </source>
</evidence>
<keyword evidence="1" id="KW-0732">Signal</keyword>